<organism evidence="1 2">
    <name type="scientific">Periconia digitata</name>
    <dbReference type="NCBI Taxonomy" id="1303443"/>
    <lineage>
        <taxon>Eukaryota</taxon>
        <taxon>Fungi</taxon>
        <taxon>Dikarya</taxon>
        <taxon>Ascomycota</taxon>
        <taxon>Pezizomycotina</taxon>
        <taxon>Dothideomycetes</taxon>
        <taxon>Pleosporomycetidae</taxon>
        <taxon>Pleosporales</taxon>
        <taxon>Massarineae</taxon>
        <taxon>Periconiaceae</taxon>
        <taxon>Periconia</taxon>
    </lineage>
</organism>
<name>A0A9W4UNS9_9PLEO</name>
<sequence length="114" mass="12906">MKKVIHGAAEMRRIDSCELVLREPPSLAHSLRPCFPLRALRALRVLCSLSLPRYSPLSHTFILPLSLLVHPSIHPSSHRHGSSHLITDDATTTLHSHPLPLAFLHTYRQTYTYT</sequence>
<proteinExistence type="predicted"/>
<accession>A0A9W4UNS9</accession>
<comment type="caution">
    <text evidence="1">The sequence shown here is derived from an EMBL/GenBank/DDBJ whole genome shotgun (WGS) entry which is preliminary data.</text>
</comment>
<keyword evidence="2" id="KW-1185">Reference proteome</keyword>
<evidence type="ECO:0000313" key="2">
    <source>
        <dbReference type="Proteomes" id="UP001152607"/>
    </source>
</evidence>
<dbReference type="EMBL" id="CAOQHR010000010">
    <property type="protein sequence ID" value="CAI6340133.1"/>
    <property type="molecule type" value="Genomic_DNA"/>
</dbReference>
<dbReference type="AlphaFoldDB" id="A0A9W4UNS9"/>
<gene>
    <name evidence="1" type="ORF">PDIGIT_LOCUS13304</name>
</gene>
<reference evidence="1" key="1">
    <citation type="submission" date="2023-01" db="EMBL/GenBank/DDBJ databases">
        <authorList>
            <person name="Van Ghelder C."/>
            <person name="Rancurel C."/>
        </authorList>
    </citation>
    <scope>NUCLEOTIDE SEQUENCE</scope>
    <source>
        <strain evidence="1">CNCM I-4278</strain>
    </source>
</reference>
<dbReference type="Proteomes" id="UP001152607">
    <property type="component" value="Unassembled WGS sequence"/>
</dbReference>
<protein>
    <submittedName>
        <fullName evidence="1">Uncharacterized protein</fullName>
    </submittedName>
</protein>
<evidence type="ECO:0000313" key="1">
    <source>
        <dbReference type="EMBL" id="CAI6340133.1"/>
    </source>
</evidence>